<keyword evidence="4" id="KW-1185">Reference proteome</keyword>
<reference evidence="3" key="1">
    <citation type="journal article" date="2023" name="Insect Mol. Biol.">
        <title>Genome sequencing provides insights into the evolution of gene families encoding plant cell wall-degrading enzymes in longhorned beetles.</title>
        <authorList>
            <person name="Shin N.R."/>
            <person name="Okamura Y."/>
            <person name="Kirsch R."/>
            <person name="Pauchet Y."/>
        </authorList>
    </citation>
    <scope>NUCLEOTIDE SEQUENCE</scope>
    <source>
        <strain evidence="3">RBIC_L_NR</strain>
    </source>
</reference>
<feature type="domain" description="PiggyBac transposable element-derived protein" evidence="2">
    <location>
        <begin position="6"/>
        <end position="96"/>
    </location>
</feature>
<protein>
    <recommendedName>
        <fullName evidence="2">PiggyBac transposable element-derived protein domain-containing protein</fullName>
    </recommendedName>
</protein>
<sequence>MWAPNTTSGYLVNCELYQGKNSRRPEIYEKDFGKAAAPFVTMLNELRGAKDRPYELYFDNLFTGLNLLEHVKRKGISGHWYCSRKSHSKKLSYVVQKNSRKKKEEVHTKEGLKEKQVV</sequence>
<dbReference type="Proteomes" id="UP001162156">
    <property type="component" value="Unassembled WGS sequence"/>
</dbReference>
<gene>
    <name evidence="3" type="ORF">NQ314_013312</name>
</gene>
<evidence type="ECO:0000256" key="1">
    <source>
        <dbReference type="SAM" id="MobiDB-lite"/>
    </source>
</evidence>
<dbReference type="EMBL" id="JANEYF010003721">
    <property type="protein sequence ID" value="KAJ8934506.1"/>
    <property type="molecule type" value="Genomic_DNA"/>
</dbReference>
<dbReference type="Pfam" id="PF13843">
    <property type="entry name" value="DDE_Tnp_1_7"/>
    <property type="match status" value="1"/>
</dbReference>
<evidence type="ECO:0000313" key="4">
    <source>
        <dbReference type="Proteomes" id="UP001162156"/>
    </source>
</evidence>
<dbReference type="AlphaFoldDB" id="A0AAV8X725"/>
<proteinExistence type="predicted"/>
<feature type="region of interest" description="Disordered" evidence="1">
    <location>
        <begin position="97"/>
        <end position="118"/>
    </location>
</feature>
<dbReference type="InterPro" id="IPR029526">
    <property type="entry name" value="PGBD"/>
</dbReference>
<name>A0AAV8X725_9CUCU</name>
<comment type="caution">
    <text evidence="3">The sequence shown here is derived from an EMBL/GenBank/DDBJ whole genome shotgun (WGS) entry which is preliminary data.</text>
</comment>
<evidence type="ECO:0000259" key="2">
    <source>
        <dbReference type="Pfam" id="PF13843"/>
    </source>
</evidence>
<feature type="compositionally biased region" description="Basic and acidic residues" evidence="1">
    <location>
        <begin position="102"/>
        <end position="118"/>
    </location>
</feature>
<evidence type="ECO:0000313" key="3">
    <source>
        <dbReference type="EMBL" id="KAJ8934506.1"/>
    </source>
</evidence>
<accession>A0AAV8X725</accession>
<organism evidence="3 4">
    <name type="scientific">Rhamnusium bicolor</name>
    <dbReference type="NCBI Taxonomy" id="1586634"/>
    <lineage>
        <taxon>Eukaryota</taxon>
        <taxon>Metazoa</taxon>
        <taxon>Ecdysozoa</taxon>
        <taxon>Arthropoda</taxon>
        <taxon>Hexapoda</taxon>
        <taxon>Insecta</taxon>
        <taxon>Pterygota</taxon>
        <taxon>Neoptera</taxon>
        <taxon>Endopterygota</taxon>
        <taxon>Coleoptera</taxon>
        <taxon>Polyphaga</taxon>
        <taxon>Cucujiformia</taxon>
        <taxon>Chrysomeloidea</taxon>
        <taxon>Cerambycidae</taxon>
        <taxon>Lepturinae</taxon>
        <taxon>Rhagiini</taxon>
        <taxon>Rhamnusium</taxon>
    </lineage>
</organism>